<proteinExistence type="inferred from homology"/>
<dbReference type="GO" id="GO:0015074">
    <property type="term" value="P:DNA integration"/>
    <property type="evidence" value="ECO:0007669"/>
    <property type="project" value="InterPro"/>
</dbReference>
<dbReference type="GO" id="GO:0005506">
    <property type="term" value="F:iron ion binding"/>
    <property type="evidence" value="ECO:0007669"/>
    <property type="project" value="InterPro"/>
</dbReference>
<dbReference type="PRINTS" id="PR00463">
    <property type="entry name" value="EP450I"/>
</dbReference>
<dbReference type="GO" id="GO:0020037">
    <property type="term" value="F:heme binding"/>
    <property type="evidence" value="ECO:0007669"/>
    <property type="project" value="InterPro"/>
</dbReference>
<evidence type="ECO:0000256" key="4">
    <source>
        <dbReference type="ARBA" id="ARBA00022723"/>
    </source>
</evidence>
<dbReference type="Gene3D" id="3.30.420.10">
    <property type="entry name" value="Ribonuclease H-like superfamily/Ribonuclease H"/>
    <property type="match status" value="1"/>
</dbReference>
<comment type="caution">
    <text evidence="11">The sequence shown here is derived from an EMBL/GenBank/DDBJ whole genome shotgun (WGS) entry which is preliminary data.</text>
</comment>
<dbReference type="InterPro" id="IPR001128">
    <property type="entry name" value="Cyt_P450"/>
</dbReference>
<sequence length="733" mass="84130">MLQLIHSNVAGRVAPTSKGGSKYIVTLLDYYFRYCTVCVYCTIRKNSDVLSKFTEFKTRVENLHNTKIATIRADNGDEYLSNEFKLFLKDHDIGHQLTIPGTPQQNGVAERFNQTLFDTARCMLIQSGLKLDFGADAIMTACYIRNRCPTVNTHGNKDGCGNSTLISRNISRSQLPGPRYIETLKRYLDTRKPPEQIFKVALNVAAKYNNLVKVWAGPYLLVGLFNPQDVELILGSHVHLEKSAEYKYFQPWFGNGLLISYGDIWKNHRKMIAPTFHMNILKSFFPQFNEISRKVCKKMEREKGKPFDCHEYMSGVTVDILLETVMGYKEPRSEDSGFEYALAVMKMCNILHQRSYKPWLRFDSIFKKTQFSKDHDKLLSIIHDLTNKAVDSRKKIHDLTNKAVDSRKKDHLQKKSEIYEPKTTPTQEEKPKEEKPKVELAKETIQGYNNGTAVRDDLDENDENDVGEKKRLAFLDALTEAALQEGVNFTEQEVRDQVSTIMFEAFLDALTEAALQEGVNFTEQEVRDQVSTIMFEGHDTTAAGSSFVLCMLGVHQDIQTKVIQELDDIFHKTDRPVTYQDTLEMKLLERVIMETLRMYPPVPIIARKLNEDVKLASCDYTVPATTTVVIAPFVLHRSPKNFPNPDVFNPDNFLPEKCQERHFYSYIPFSAGPRSCVGRKYAMLKLKVLLATILRRFKVKSTVEEKDFVLQGDIILKRTDGFMIQLEDRQKIC</sequence>
<dbReference type="InterPro" id="IPR050196">
    <property type="entry name" value="Cytochrome_P450_Monoox"/>
</dbReference>
<keyword evidence="5" id="KW-0560">Oxidoreductase</keyword>
<keyword evidence="12" id="KW-1185">Reference proteome</keyword>
<keyword evidence="4 8" id="KW-0479">Metal-binding</keyword>
<evidence type="ECO:0000256" key="9">
    <source>
        <dbReference type="SAM" id="MobiDB-lite"/>
    </source>
</evidence>
<evidence type="ECO:0000256" key="1">
    <source>
        <dbReference type="ARBA" id="ARBA00001971"/>
    </source>
</evidence>
<dbReference type="GO" id="GO:0016705">
    <property type="term" value="F:oxidoreductase activity, acting on paired donors, with incorporation or reduction of molecular oxygen"/>
    <property type="evidence" value="ECO:0007669"/>
    <property type="project" value="InterPro"/>
</dbReference>
<dbReference type="EMBL" id="JASPKY010000474">
    <property type="protein sequence ID" value="KAK9695697.1"/>
    <property type="molecule type" value="Genomic_DNA"/>
</dbReference>
<keyword evidence="6 8" id="KW-0408">Iron</keyword>
<reference evidence="11 12" key="1">
    <citation type="journal article" date="2024" name="BMC Genomics">
        <title>De novo assembly and annotation of Popillia japonica's genome with initial clues to its potential as an invasive pest.</title>
        <authorList>
            <person name="Cucini C."/>
            <person name="Boschi S."/>
            <person name="Funari R."/>
            <person name="Cardaioli E."/>
            <person name="Iannotti N."/>
            <person name="Marturano G."/>
            <person name="Paoli F."/>
            <person name="Bruttini M."/>
            <person name="Carapelli A."/>
            <person name="Frati F."/>
            <person name="Nardi F."/>
        </authorList>
    </citation>
    <scope>NUCLEOTIDE SEQUENCE [LARGE SCALE GENOMIC DNA]</scope>
    <source>
        <strain evidence="11">DMR45628</strain>
    </source>
</reference>
<evidence type="ECO:0000256" key="8">
    <source>
        <dbReference type="PIRSR" id="PIRSR602401-1"/>
    </source>
</evidence>
<accession>A0AAW1IZ55</accession>
<dbReference type="InterPro" id="IPR001584">
    <property type="entry name" value="Integrase_cat-core"/>
</dbReference>
<organism evidence="11 12">
    <name type="scientific">Popillia japonica</name>
    <name type="common">Japanese beetle</name>
    <dbReference type="NCBI Taxonomy" id="7064"/>
    <lineage>
        <taxon>Eukaryota</taxon>
        <taxon>Metazoa</taxon>
        <taxon>Ecdysozoa</taxon>
        <taxon>Arthropoda</taxon>
        <taxon>Hexapoda</taxon>
        <taxon>Insecta</taxon>
        <taxon>Pterygota</taxon>
        <taxon>Neoptera</taxon>
        <taxon>Endopterygota</taxon>
        <taxon>Coleoptera</taxon>
        <taxon>Polyphaga</taxon>
        <taxon>Scarabaeiformia</taxon>
        <taxon>Scarabaeidae</taxon>
        <taxon>Rutelinae</taxon>
        <taxon>Popillia</taxon>
    </lineage>
</organism>
<dbReference type="SUPFAM" id="SSF48264">
    <property type="entry name" value="Cytochrome P450"/>
    <property type="match status" value="1"/>
</dbReference>
<evidence type="ECO:0000256" key="2">
    <source>
        <dbReference type="ARBA" id="ARBA00010617"/>
    </source>
</evidence>
<dbReference type="CDD" id="cd20628">
    <property type="entry name" value="CYP4"/>
    <property type="match status" value="1"/>
</dbReference>
<dbReference type="InterPro" id="IPR036396">
    <property type="entry name" value="Cyt_P450_sf"/>
</dbReference>
<dbReference type="PRINTS" id="PR00385">
    <property type="entry name" value="P450"/>
</dbReference>
<dbReference type="GO" id="GO:0004497">
    <property type="term" value="F:monooxygenase activity"/>
    <property type="evidence" value="ECO:0007669"/>
    <property type="project" value="UniProtKB-KW"/>
</dbReference>
<feature type="domain" description="Integrase catalytic" evidence="10">
    <location>
        <begin position="1"/>
        <end position="169"/>
    </location>
</feature>
<dbReference type="PROSITE" id="PS00086">
    <property type="entry name" value="CYTOCHROME_P450"/>
    <property type="match status" value="1"/>
</dbReference>
<comment type="similarity">
    <text evidence="2">Belongs to the cytochrome P450 family.</text>
</comment>
<dbReference type="PROSITE" id="PS50994">
    <property type="entry name" value="INTEGRASE"/>
    <property type="match status" value="1"/>
</dbReference>
<evidence type="ECO:0000256" key="3">
    <source>
        <dbReference type="ARBA" id="ARBA00022617"/>
    </source>
</evidence>
<dbReference type="Gene3D" id="1.10.630.10">
    <property type="entry name" value="Cytochrome P450"/>
    <property type="match status" value="2"/>
</dbReference>
<keyword evidence="3 8" id="KW-0349">Heme</keyword>
<evidence type="ECO:0000256" key="7">
    <source>
        <dbReference type="ARBA" id="ARBA00023033"/>
    </source>
</evidence>
<evidence type="ECO:0000313" key="11">
    <source>
        <dbReference type="EMBL" id="KAK9695697.1"/>
    </source>
</evidence>
<evidence type="ECO:0000256" key="6">
    <source>
        <dbReference type="ARBA" id="ARBA00023004"/>
    </source>
</evidence>
<dbReference type="SUPFAM" id="SSF53098">
    <property type="entry name" value="Ribonuclease H-like"/>
    <property type="match status" value="1"/>
</dbReference>
<dbReference type="InterPro" id="IPR017972">
    <property type="entry name" value="Cyt_P450_CS"/>
</dbReference>
<feature type="compositionally biased region" description="Basic and acidic residues" evidence="9">
    <location>
        <begin position="427"/>
        <end position="441"/>
    </location>
</feature>
<dbReference type="Pfam" id="PF00665">
    <property type="entry name" value="rve"/>
    <property type="match status" value="1"/>
</dbReference>
<dbReference type="PANTHER" id="PTHR24291:SF106">
    <property type="entry name" value="CYTOCHROME P450 4G1-RELATED"/>
    <property type="match status" value="1"/>
</dbReference>
<comment type="cofactor">
    <cofactor evidence="1 8">
        <name>heme</name>
        <dbReference type="ChEBI" id="CHEBI:30413"/>
    </cofactor>
</comment>
<dbReference type="InterPro" id="IPR012337">
    <property type="entry name" value="RNaseH-like_sf"/>
</dbReference>
<evidence type="ECO:0000313" key="12">
    <source>
        <dbReference type="Proteomes" id="UP001458880"/>
    </source>
</evidence>
<dbReference type="InterPro" id="IPR002401">
    <property type="entry name" value="Cyt_P450_E_grp-I"/>
</dbReference>
<protein>
    <submittedName>
        <fullName evidence="11">Cytochrome P450</fullName>
    </submittedName>
</protein>
<evidence type="ECO:0000256" key="5">
    <source>
        <dbReference type="ARBA" id="ARBA00023002"/>
    </source>
</evidence>
<dbReference type="AlphaFoldDB" id="A0AAW1IZ55"/>
<dbReference type="Pfam" id="PF00067">
    <property type="entry name" value="p450"/>
    <property type="match status" value="2"/>
</dbReference>
<feature type="compositionally biased region" description="Basic and acidic residues" evidence="9">
    <location>
        <begin position="401"/>
        <end position="420"/>
    </location>
</feature>
<evidence type="ECO:0000259" key="10">
    <source>
        <dbReference type="PROSITE" id="PS50994"/>
    </source>
</evidence>
<dbReference type="PANTHER" id="PTHR24291">
    <property type="entry name" value="CYTOCHROME P450 FAMILY 4"/>
    <property type="match status" value="1"/>
</dbReference>
<name>A0AAW1IZ55_POPJA</name>
<dbReference type="GO" id="GO:0003676">
    <property type="term" value="F:nucleic acid binding"/>
    <property type="evidence" value="ECO:0007669"/>
    <property type="project" value="InterPro"/>
</dbReference>
<gene>
    <name evidence="11" type="ORF">QE152_g32420</name>
</gene>
<dbReference type="Proteomes" id="UP001458880">
    <property type="component" value="Unassembled WGS sequence"/>
</dbReference>
<feature type="region of interest" description="Disordered" evidence="9">
    <location>
        <begin position="401"/>
        <end position="441"/>
    </location>
</feature>
<dbReference type="InterPro" id="IPR036397">
    <property type="entry name" value="RNaseH_sf"/>
</dbReference>
<keyword evidence="7" id="KW-0503">Monooxygenase</keyword>
<feature type="binding site" description="axial binding residue" evidence="8">
    <location>
        <position position="676"/>
    </location>
    <ligand>
        <name>heme</name>
        <dbReference type="ChEBI" id="CHEBI:30413"/>
    </ligand>
    <ligandPart>
        <name>Fe</name>
        <dbReference type="ChEBI" id="CHEBI:18248"/>
    </ligandPart>
</feature>